<accession>A0A223HXF0</accession>
<evidence type="ECO:0000259" key="5">
    <source>
        <dbReference type="PROSITE" id="PS50943"/>
    </source>
</evidence>
<sequence>MSNDNFKITIDYVAKKAGVSKTTISRFLNGRYEYMSDATRENIKKVIEELNYRPNNLARSLKLNRSNLIGVLVSDIGNHFSSILVKGIEKVLKENGYNLIIASTDNDATKEREYILSLLDNNVDGLIINTAGGNDDFLIRLSKKGLPIVLADRSIKDTVFDTVVVNNYEVTSELILHLIENGYNKIGFFTEKIGDISTRTERKQAFIDVCREYHIKESNLIFEVDDDLSKIEEKIKSMLGNGRGCKTALFAVNGVVLLNVLQVVNKLNLKIPDDIAVCGYDDWGWASLIPPGITTISQPSYEVGEESAKRLIARINGGDEIKPQKLVLRAELVVRGSTRSH</sequence>
<organism evidence="6 7">
    <name type="scientific">Thermoanaerobacterium thermosaccharolyticum</name>
    <name type="common">Clostridium thermosaccharolyticum</name>
    <dbReference type="NCBI Taxonomy" id="1517"/>
    <lineage>
        <taxon>Bacteria</taxon>
        <taxon>Bacillati</taxon>
        <taxon>Bacillota</taxon>
        <taxon>Clostridia</taxon>
        <taxon>Thermoanaerobacterales</taxon>
        <taxon>Thermoanaerobacteraceae</taxon>
        <taxon>Thermoanaerobacterium</taxon>
    </lineage>
</organism>
<evidence type="ECO:0000313" key="6">
    <source>
        <dbReference type="EMBL" id="AST57156.1"/>
    </source>
</evidence>
<dbReference type="PANTHER" id="PTHR30146:SF145">
    <property type="entry name" value="RIBOSE OPERON REPRESSOR"/>
    <property type="match status" value="1"/>
</dbReference>
<gene>
    <name evidence="6" type="ORF">Thert_01047</name>
</gene>
<dbReference type="InterPro" id="IPR001387">
    <property type="entry name" value="Cro/C1-type_HTH"/>
</dbReference>
<name>A0A223HXF0_THETR</name>
<proteinExistence type="predicted"/>
<keyword evidence="3" id="KW-0804">Transcription</keyword>
<dbReference type="CDD" id="cd01392">
    <property type="entry name" value="HTH_LacI"/>
    <property type="match status" value="1"/>
</dbReference>
<dbReference type="InterPro" id="IPR010982">
    <property type="entry name" value="Lambda_DNA-bd_dom_sf"/>
</dbReference>
<dbReference type="SUPFAM" id="SSF47413">
    <property type="entry name" value="lambda repressor-like DNA-binding domains"/>
    <property type="match status" value="1"/>
</dbReference>
<dbReference type="SUPFAM" id="SSF53822">
    <property type="entry name" value="Periplasmic binding protein-like I"/>
    <property type="match status" value="1"/>
</dbReference>
<dbReference type="InterPro" id="IPR046335">
    <property type="entry name" value="LacI/GalR-like_sensor"/>
</dbReference>
<dbReference type="Pfam" id="PF00356">
    <property type="entry name" value="LacI"/>
    <property type="match status" value="1"/>
</dbReference>
<evidence type="ECO:0000259" key="4">
    <source>
        <dbReference type="PROSITE" id="PS50932"/>
    </source>
</evidence>
<dbReference type="PANTHER" id="PTHR30146">
    <property type="entry name" value="LACI-RELATED TRANSCRIPTIONAL REPRESSOR"/>
    <property type="match status" value="1"/>
</dbReference>
<dbReference type="EMBL" id="CP016893">
    <property type="protein sequence ID" value="AST57156.1"/>
    <property type="molecule type" value="Genomic_DNA"/>
</dbReference>
<dbReference type="Gene3D" id="1.10.260.40">
    <property type="entry name" value="lambda repressor-like DNA-binding domains"/>
    <property type="match status" value="1"/>
</dbReference>
<feature type="domain" description="HTH cro/C1-type" evidence="5">
    <location>
        <begin position="7"/>
        <end position="57"/>
    </location>
</feature>
<dbReference type="Gene3D" id="3.40.50.2300">
    <property type="match status" value="2"/>
</dbReference>
<dbReference type="RefSeq" id="WP_094397087.1">
    <property type="nucleotide sequence ID" value="NZ_CP016893.1"/>
</dbReference>
<keyword evidence="2" id="KW-0238">DNA-binding</keyword>
<reference evidence="6 7" key="1">
    <citation type="submission" date="2016-08" db="EMBL/GenBank/DDBJ databases">
        <title>A novel genetic cassette of butanologenic Thermoanaerobacterium thermosaccharolyticum that directly convert cellulose to butanol.</title>
        <authorList>
            <person name="Li T."/>
            <person name="He J."/>
        </authorList>
    </citation>
    <scope>NUCLEOTIDE SEQUENCE [LARGE SCALE GENOMIC DNA]</scope>
    <source>
        <strain evidence="6 7">TG57</strain>
    </source>
</reference>
<dbReference type="CDD" id="cd06283">
    <property type="entry name" value="PBP1_RegR_EndR_KdgR-like"/>
    <property type="match status" value="1"/>
</dbReference>
<dbReference type="GO" id="GO:0003700">
    <property type="term" value="F:DNA-binding transcription factor activity"/>
    <property type="evidence" value="ECO:0007669"/>
    <property type="project" value="TreeGrafter"/>
</dbReference>
<evidence type="ECO:0000256" key="3">
    <source>
        <dbReference type="ARBA" id="ARBA00023163"/>
    </source>
</evidence>
<dbReference type="GO" id="GO:0000976">
    <property type="term" value="F:transcription cis-regulatory region binding"/>
    <property type="evidence" value="ECO:0007669"/>
    <property type="project" value="TreeGrafter"/>
</dbReference>
<dbReference type="PROSITE" id="PS50932">
    <property type="entry name" value="HTH_LACI_2"/>
    <property type="match status" value="1"/>
</dbReference>
<dbReference type="InterPro" id="IPR000843">
    <property type="entry name" value="HTH_LacI"/>
</dbReference>
<feature type="domain" description="HTH lacI-type" evidence="4">
    <location>
        <begin position="8"/>
        <end position="63"/>
    </location>
</feature>
<dbReference type="Proteomes" id="UP000214975">
    <property type="component" value="Chromosome"/>
</dbReference>
<dbReference type="InterPro" id="IPR028082">
    <property type="entry name" value="Peripla_BP_I"/>
</dbReference>
<keyword evidence="1" id="KW-0805">Transcription regulation</keyword>
<dbReference type="Pfam" id="PF13377">
    <property type="entry name" value="Peripla_BP_3"/>
    <property type="match status" value="1"/>
</dbReference>
<dbReference type="SMART" id="SM00354">
    <property type="entry name" value="HTH_LACI"/>
    <property type="match status" value="1"/>
</dbReference>
<dbReference type="PROSITE" id="PS50943">
    <property type="entry name" value="HTH_CROC1"/>
    <property type="match status" value="1"/>
</dbReference>
<evidence type="ECO:0000256" key="2">
    <source>
        <dbReference type="ARBA" id="ARBA00023125"/>
    </source>
</evidence>
<dbReference type="AlphaFoldDB" id="A0A223HXF0"/>
<protein>
    <submittedName>
        <fullName evidence="6">KDG operon repressor</fullName>
    </submittedName>
</protein>
<evidence type="ECO:0000256" key="1">
    <source>
        <dbReference type="ARBA" id="ARBA00023015"/>
    </source>
</evidence>
<evidence type="ECO:0000313" key="7">
    <source>
        <dbReference type="Proteomes" id="UP000214975"/>
    </source>
</evidence>